<protein>
    <submittedName>
        <fullName evidence="2">Uncharacterized protein</fullName>
    </submittedName>
</protein>
<name>A0ABR4NTL1_9SACH</name>
<sequence length="163" mass="19031">MDTSMDDTVLVEDVLSSSGSSVEMVEDVDEEMTRAGRDDIIYVVRRRDLYVIGMICVVTLMALGWYLYQNVAWVRLVEPDEGQWVKIHSHAQHEGQYLLDYDHRVMYPIQLVAETPPSEDTLISSVNDVFQMLQKRIQPRLRRGVYATRHLAKEYYKRLTTLF</sequence>
<organism evidence="2 3">
    <name type="scientific">Nakaseomyces bracarensis</name>
    <dbReference type="NCBI Taxonomy" id="273131"/>
    <lineage>
        <taxon>Eukaryota</taxon>
        <taxon>Fungi</taxon>
        <taxon>Dikarya</taxon>
        <taxon>Ascomycota</taxon>
        <taxon>Saccharomycotina</taxon>
        <taxon>Saccharomycetes</taxon>
        <taxon>Saccharomycetales</taxon>
        <taxon>Saccharomycetaceae</taxon>
        <taxon>Nakaseomyces</taxon>
    </lineage>
</organism>
<reference evidence="2 3" key="1">
    <citation type="submission" date="2024-05" db="EMBL/GenBank/DDBJ databases">
        <title>Long read based assembly of the Candida bracarensis genome reveals expanded adhesin content.</title>
        <authorList>
            <person name="Marcet-Houben M."/>
            <person name="Ksiezopolska E."/>
            <person name="Gabaldon T."/>
        </authorList>
    </citation>
    <scope>NUCLEOTIDE SEQUENCE [LARGE SCALE GENOMIC DNA]</scope>
    <source>
        <strain evidence="2 3">CBM6</strain>
    </source>
</reference>
<keyword evidence="3" id="KW-1185">Reference proteome</keyword>
<gene>
    <name evidence="2" type="ORF">RNJ44_00255</name>
</gene>
<accession>A0ABR4NTL1</accession>
<keyword evidence="1" id="KW-1133">Transmembrane helix</keyword>
<keyword evidence="1" id="KW-0472">Membrane</keyword>
<evidence type="ECO:0000313" key="2">
    <source>
        <dbReference type="EMBL" id="KAL3231720.1"/>
    </source>
</evidence>
<dbReference type="EMBL" id="JBEVYD010000006">
    <property type="protein sequence ID" value="KAL3231720.1"/>
    <property type="molecule type" value="Genomic_DNA"/>
</dbReference>
<comment type="caution">
    <text evidence="2">The sequence shown here is derived from an EMBL/GenBank/DDBJ whole genome shotgun (WGS) entry which is preliminary data.</text>
</comment>
<dbReference type="Proteomes" id="UP001623330">
    <property type="component" value="Unassembled WGS sequence"/>
</dbReference>
<evidence type="ECO:0000313" key="3">
    <source>
        <dbReference type="Proteomes" id="UP001623330"/>
    </source>
</evidence>
<keyword evidence="1" id="KW-0812">Transmembrane</keyword>
<proteinExistence type="predicted"/>
<feature type="transmembrane region" description="Helical" evidence="1">
    <location>
        <begin position="49"/>
        <end position="68"/>
    </location>
</feature>
<evidence type="ECO:0000256" key="1">
    <source>
        <dbReference type="SAM" id="Phobius"/>
    </source>
</evidence>